<accession>A0A833GY40</accession>
<dbReference type="InterPro" id="IPR010415">
    <property type="entry name" value="LpxI_C"/>
</dbReference>
<evidence type="ECO:0000259" key="2">
    <source>
        <dbReference type="Pfam" id="PF17930"/>
    </source>
</evidence>
<dbReference type="Pfam" id="PF06230">
    <property type="entry name" value="LpxI_C"/>
    <property type="match status" value="1"/>
</dbReference>
<dbReference type="Proteomes" id="UP000460298">
    <property type="component" value="Unassembled WGS sequence"/>
</dbReference>
<comment type="caution">
    <text evidence="3">The sequence shown here is derived from an EMBL/GenBank/DDBJ whole genome shotgun (WGS) entry which is preliminary data.</text>
</comment>
<name>A0A833GY40_9LEPT</name>
<dbReference type="Gene3D" id="3.40.50.20">
    <property type="match status" value="1"/>
</dbReference>
<organism evidence="3 4">
    <name type="scientific">Leptonema illini</name>
    <dbReference type="NCBI Taxonomy" id="183"/>
    <lineage>
        <taxon>Bacteria</taxon>
        <taxon>Pseudomonadati</taxon>
        <taxon>Spirochaetota</taxon>
        <taxon>Spirochaetia</taxon>
        <taxon>Leptospirales</taxon>
        <taxon>Leptospiraceae</taxon>
        <taxon>Leptonema</taxon>
    </lineage>
</organism>
<dbReference type="EMBL" id="WBUI01000029">
    <property type="protein sequence ID" value="KAB2929578.1"/>
    <property type="molecule type" value="Genomic_DNA"/>
</dbReference>
<dbReference type="InterPro" id="IPR041255">
    <property type="entry name" value="LpxI_N"/>
</dbReference>
<dbReference type="PANTHER" id="PTHR39962">
    <property type="entry name" value="BLL4848 PROTEIN"/>
    <property type="match status" value="1"/>
</dbReference>
<dbReference type="Gene3D" id="3.40.140.80">
    <property type="match status" value="1"/>
</dbReference>
<feature type="domain" description="LpxI N-terminal" evidence="2">
    <location>
        <begin position="3"/>
        <end position="130"/>
    </location>
</feature>
<dbReference type="InterPro" id="IPR053174">
    <property type="entry name" value="LpxI"/>
</dbReference>
<dbReference type="Pfam" id="PF17930">
    <property type="entry name" value="LpxI_N"/>
    <property type="match status" value="1"/>
</dbReference>
<dbReference type="AlphaFoldDB" id="A0A833GY40"/>
<evidence type="ECO:0000313" key="3">
    <source>
        <dbReference type="EMBL" id="KAB2929578.1"/>
    </source>
</evidence>
<reference evidence="3 4" key="1">
    <citation type="submission" date="2019-10" db="EMBL/GenBank/DDBJ databases">
        <title>Extracellular Electron Transfer in a Candidatus Methanoperedens spp. Enrichment Culture.</title>
        <authorList>
            <person name="Berger S."/>
            <person name="Rangel Shaw D."/>
            <person name="Berben T."/>
            <person name="In 'T Zandt M."/>
            <person name="Frank J."/>
            <person name="Reimann J."/>
            <person name="Jetten M.S.M."/>
            <person name="Welte C.U."/>
        </authorList>
    </citation>
    <scope>NUCLEOTIDE SEQUENCE [LARGE SCALE GENOMIC DNA]</scope>
    <source>
        <strain evidence="3">SB12</strain>
    </source>
</reference>
<evidence type="ECO:0000259" key="1">
    <source>
        <dbReference type="Pfam" id="PF06230"/>
    </source>
</evidence>
<proteinExistence type="predicted"/>
<dbReference type="PANTHER" id="PTHR39962:SF1">
    <property type="entry name" value="LPXI FAMILY PROTEIN"/>
    <property type="match status" value="1"/>
</dbReference>
<gene>
    <name evidence="3" type="ORF">F9K24_19495</name>
</gene>
<protein>
    <submittedName>
        <fullName evidence="3">LpxI family protein</fullName>
    </submittedName>
</protein>
<feature type="domain" description="LpxI C-terminal" evidence="1">
    <location>
        <begin position="138"/>
        <end position="263"/>
    </location>
</feature>
<evidence type="ECO:0000313" key="4">
    <source>
        <dbReference type="Proteomes" id="UP000460298"/>
    </source>
</evidence>
<dbReference type="InterPro" id="IPR043167">
    <property type="entry name" value="LpxI_C_sf"/>
</dbReference>
<sequence>MGRLGIIAGRGELPWIAAREAQRRGEDFRVFLVSSDPPPEAFADVSEPVLLTRFYTSVLAALQREKIGRLLLLGKSTRDVLYDRPSFDLRTLWMLARMPNRNDYTIFQTIERALAKRRIRVIPQTDYLSDCFLEEGRYGKRLSSRELEDIPYGMLYAMEVNRLDIGQCVVVGDRTVFAVECAEGTDRCIERGGELFHKKGAVVCKVSKRNHDPRFDLPTAGSQTLETMKRAGCRVLAIESNSTIVVQKKEFLKKAKELGITIVSLKGDLTDVKKLRRMNRPFTAKS</sequence>